<dbReference type="InterPro" id="IPR058355">
    <property type="entry name" value="DUF8042"/>
</dbReference>
<dbReference type="Proteomes" id="UP000472521">
    <property type="component" value="Unassembled WGS sequence"/>
</dbReference>
<gene>
    <name evidence="2" type="ORF">FCV25_06505</name>
</gene>
<reference evidence="2 3" key="1">
    <citation type="submission" date="2019-04" db="EMBL/GenBank/DDBJ databases">
        <title>Genome sequencing of Clostridium botulinum Groups I-IV and Clostridium butyricum.</title>
        <authorList>
            <person name="Brunt J."/>
            <person name="Van Vliet A.H.M."/>
            <person name="Stringer S.C."/>
            <person name="Carter A.T."/>
            <person name="Peck M.W."/>
        </authorList>
    </citation>
    <scope>NUCLEOTIDE SEQUENCE [LARGE SCALE GENOMIC DNA]</scope>
    <source>
        <strain evidence="2 3">IFR 18/054</strain>
    </source>
</reference>
<sequence>MRKISTKERISLIIALIFFFTTLTVNIKNFKKDIKYIASTEVNNKYNTKQNNHKEEDYNVKNHISNLWHTLGESIDYLQGNIDNKEKAKEIEILIDDSITALNSIEDALNKNYKDTSSDFILYTRDMRNGFINLKEILEKDNVSKEEILKDIKQNYIKGKTSQKLD</sequence>
<accession>A0A6B4ZUP6</accession>
<protein>
    <recommendedName>
        <fullName evidence="1">DUF8042 domain-containing protein</fullName>
    </recommendedName>
</protein>
<dbReference type="AlphaFoldDB" id="A0A6B4ZUP6"/>
<dbReference type="Pfam" id="PF26154">
    <property type="entry name" value="DUF8042"/>
    <property type="match status" value="1"/>
</dbReference>
<name>A0A6B4ZUP6_CLOBO</name>
<evidence type="ECO:0000313" key="2">
    <source>
        <dbReference type="EMBL" id="NFF01430.1"/>
    </source>
</evidence>
<evidence type="ECO:0000313" key="3">
    <source>
        <dbReference type="Proteomes" id="UP000472521"/>
    </source>
</evidence>
<feature type="domain" description="DUF8042" evidence="1">
    <location>
        <begin position="55"/>
        <end position="150"/>
    </location>
</feature>
<comment type="caution">
    <text evidence="2">The sequence shown here is derived from an EMBL/GenBank/DDBJ whole genome shotgun (WGS) entry which is preliminary data.</text>
</comment>
<proteinExistence type="predicted"/>
<dbReference type="EMBL" id="SWND01000003">
    <property type="protein sequence ID" value="NFF01430.1"/>
    <property type="molecule type" value="Genomic_DNA"/>
</dbReference>
<evidence type="ECO:0000259" key="1">
    <source>
        <dbReference type="Pfam" id="PF26154"/>
    </source>
</evidence>
<organism evidence="2 3">
    <name type="scientific">Clostridium botulinum</name>
    <dbReference type="NCBI Taxonomy" id="1491"/>
    <lineage>
        <taxon>Bacteria</taxon>
        <taxon>Bacillati</taxon>
        <taxon>Bacillota</taxon>
        <taxon>Clostridia</taxon>
        <taxon>Eubacteriales</taxon>
        <taxon>Clostridiaceae</taxon>
        <taxon>Clostridium</taxon>
    </lineage>
</organism>